<dbReference type="EMBL" id="CM055107">
    <property type="protein sequence ID" value="KAJ7527633.1"/>
    <property type="molecule type" value="Genomic_DNA"/>
</dbReference>
<sequence length="316" mass="32944">MDALVAAGGITGLAKNATLIRNPSLVHSQRFYAKAMAWPCPKGLILNGAHKRSSAVAFWGNNQEVIDAEARLLVNTYARVPVVFVRGEGCKLYDAEGKEYLDFAAGIAVNALGHADPLWVKAVSEQAATLAHVSNVYHSVPQVQCGLGRSGHLWAHEACGVQPDIMTLAKPLAGGLPIGAVLVTNAVANTIVPGDHGSTFAGGPLVCTAALAVLDRIQEPGFLGDVAAKGHRFCELLTQKLNSNIHVKEVRGSGLLVGIELDVSASPLVAAARTAGLIVLTAGNGSIIRLAPPLVITDVEIEKAVDILADCIKVLD</sequence>
<accession>A0ACC2BD64</accession>
<organism evidence="1 2">
    <name type="scientific">Diphasiastrum complanatum</name>
    <name type="common">Issler's clubmoss</name>
    <name type="synonym">Lycopodium complanatum</name>
    <dbReference type="NCBI Taxonomy" id="34168"/>
    <lineage>
        <taxon>Eukaryota</taxon>
        <taxon>Viridiplantae</taxon>
        <taxon>Streptophyta</taxon>
        <taxon>Embryophyta</taxon>
        <taxon>Tracheophyta</taxon>
        <taxon>Lycopodiopsida</taxon>
        <taxon>Lycopodiales</taxon>
        <taxon>Lycopodiaceae</taxon>
        <taxon>Lycopodioideae</taxon>
        <taxon>Diphasiastrum</taxon>
    </lineage>
</organism>
<keyword evidence="2" id="KW-1185">Reference proteome</keyword>
<comment type="caution">
    <text evidence="1">The sequence shown here is derived from an EMBL/GenBank/DDBJ whole genome shotgun (WGS) entry which is preliminary data.</text>
</comment>
<proteinExistence type="predicted"/>
<protein>
    <submittedName>
        <fullName evidence="1">Uncharacterized protein</fullName>
    </submittedName>
</protein>
<reference evidence="2" key="1">
    <citation type="journal article" date="2024" name="Proc. Natl. Acad. Sci. U.S.A.">
        <title>Extraordinary preservation of gene collinearity over three hundred million years revealed in homosporous lycophytes.</title>
        <authorList>
            <person name="Li C."/>
            <person name="Wickell D."/>
            <person name="Kuo L.Y."/>
            <person name="Chen X."/>
            <person name="Nie B."/>
            <person name="Liao X."/>
            <person name="Peng D."/>
            <person name="Ji J."/>
            <person name="Jenkins J."/>
            <person name="Williams M."/>
            <person name="Shu S."/>
            <person name="Plott C."/>
            <person name="Barry K."/>
            <person name="Rajasekar S."/>
            <person name="Grimwood J."/>
            <person name="Han X."/>
            <person name="Sun S."/>
            <person name="Hou Z."/>
            <person name="He W."/>
            <person name="Dai G."/>
            <person name="Sun C."/>
            <person name="Schmutz J."/>
            <person name="Leebens-Mack J.H."/>
            <person name="Li F.W."/>
            <person name="Wang L."/>
        </authorList>
    </citation>
    <scope>NUCLEOTIDE SEQUENCE [LARGE SCALE GENOMIC DNA]</scope>
    <source>
        <strain evidence="2">cv. PW_Plant_1</strain>
    </source>
</reference>
<name>A0ACC2BD64_DIPCM</name>
<dbReference type="Proteomes" id="UP001162992">
    <property type="component" value="Chromosome 16"/>
</dbReference>
<evidence type="ECO:0000313" key="2">
    <source>
        <dbReference type="Proteomes" id="UP001162992"/>
    </source>
</evidence>
<gene>
    <name evidence="1" type="ORF">O6H91_16G064400</name>
</gene>
<evidence type="ECO:0000313" key="1">
    <source>
        <dbReference type="EMBL" id="KAJ7527633.1"/>
    </source>
</evidence>